<dbReference type="KEGG" id="dwi:6645474"/>
<feature type="compositionally biased region" description="Polar residues" evidence="6">
    <location>
        <begin position="281"/>
        <end position="293"/>
    </location>
</feature>
<feature type="compositionally biased region" description="Polar residues" evidence="6">
    <location>
        <begin position="219"/>
        <end position="238"/>
    </location>
</feature>
<evidence type="ECO:0000256" key="6">
    <source>
        <dbReference type="SAM" id="MobiDB-lite"/>
    </source>
</evidence>
<protein>
    <recommendedName>
        <fullName evidence="8">Chitin-binding type-2 domain-containing protein</fullName>
    </recommendedName>
</protein>
<dbReference type="Proteomes" id="UP000007798">
    <property type="component" value="Unassembled WGS sequence"/>
</dbReference>
<proteinExistence type="predicted"/>
<keyword evidence="4" id="KW-1015">Disulfide bond</keyword>
<dbReference type="GO" id="GO:0008061">
    <property type="term" value="F:chitin binding"/>
    <property type="evidence" value="ECO:0007669"/>
    <property type="project" value="UniProtKB-KW"/>
</dbReference>
<feature type="signal peptide" evidence="7">
    <location>
        <begin position="1"/>
        <end position="19"/>
    </location>
</feature>
<feature type="compositionally biased region" description="Polar residues" evidence="6">
    <location>
        <begin position="172"/>
        <end position="190"/>
    </location>
</feature>
<evidence type="ECO:0000313" key="9">
    <source>
        <dbReference type="EMBL" id="KRF99006.1"/>
    </source>
</evidence>
<dbReference type="OrthoDB" id="6020543at2759"/>
<evidence type="ECO:0000259" key="8">
    <source>
        <dbReference type="PROSITE" id="PS50940"/>
    </source>
</evidence>
<dbReference type="PANTHER" id="PTHR23301:SF0">
    <property type="entry name" value="CHITIN-BINDING TYPE-2 DOMAIN-CONTAINING PROTEIN-RELATED"/>
    <property type="match status" value="1"/>
</dbReference>
<keyword evidence="1" id="KW-0147">Chitin-binding</keyword>
<feature type="compositionally biased region" description="Polar residues" evidence="6">
    <location>
        <begin position="667"/>
        <end position="686"/>
    </location>
</feature>
<evidence type="ECO:0000256" key="5">
    <source>
        <dbReference type="ARBA" id="ARBA00023180"/>
    </source>
</evidence>
<evidence type="ECO:0000256" key="3">
    <source>
        <dbReference type="ARBA" id="ARBA00022737"/>
    </source>
</evidence>
<dbReference type="FunCoup" id="A0A0Q9WZI5">
    <property type="interactions" value="5"/>
</dbReference>
<feature type="domain" description="Chitin-binding type-2" evidence="8">
    <location>
        <begin position="1224"/>
        <end position="1281"/>
    </location>
</feature>
<dbReference type="InterPro" id="IPR002557">
    <property type="entry name" value="Chitin-bd_dom"/>
</dbReference>
<feature type="compositionally biased region" description="Pro residues" evidence="6">
    <location>
        <begin position="994"/>
        <end position="1012"/>
    </location>
</feature>
<dbReference type="InParanoid" id="A0A0Q9WZI5"/>
<feature type="compositionally biased region" description="Polar residues" evidence="6">
    <location>
        <begin position="146"/>
        <end position="159"/>
    </location>
</feature>
<dbReference type="EMBL" id="CH964095">
    <property type="protein sequence ID" value="KRF99006.1"/>
    <property type="molecule type" value="Genomic_DNA"/>
</dbReference>
<reference evidence="9 10" key="1">
    <citation type="journal article" date="2007" name="Nature">
        <title>Evolution of genes and genomes on the Drosophila phylogeny.</title>
        <authorList>
            <consortium name="Drosophila 12 Genomes Consortium"/>
            <person name="Clark A.G."/>
            <person name="Eisen M.B."/>
            <person name="Smith D.R."/>
            <person name="Bergman C.M."/>
            <person name="Oliver B."/>
            <person name="Markow T.A."/>
            <person name="Kaufman T.C."/>
            <person name="Kellis M."/>
            <person name="Gelbart W."/>
            <person name="Iyer V.N."/>
            <person name="Pollard D.A."/>
            <person name="Sackton T.B."/>
            <person name="Larracuente A.M."/>
            <person name="Singh N.D."/>
            <person name="Abad J.P."/>
            <person name="Abt D.N."/>
            <person name="Adryan B."/>
            <person name="Aguade M."/>
            <person name="Akashi H."/>
            <person name="Anderson W.W."/>
            <person name="Aquadro C.F."/>
            <person name="Ardell D.H."/>
            <person name="Arguello R."/>
            <person name="Artieri C.G."/>
            <person name="Barbash D.A."/>
            <person name="Barker D."/>
            <person name="Barsanti P."/>
            <person name="Batterham P."/>
            <person name="Batzoglou S."/>
            <person name="Begun D."/>
            <person name="Bhutkar A."/>
            <person name="Blanco E."/>
            <person name="Bosak S.A."/>
            <person name="Bradley R.K."/>
            <person name="Brand A.D."/>
            <person name="Brent M.R."/>
            <person name="Brooks A.N."/>
            <person name="Brown R.H."/>
            <person name="Butlin R.K."/>
            <person name="Caggese C."/>
            <person name="Calvi B.R."/>
            <person name="Bernardo de Carvalho A."/>
            <person name="Caspi A."/>
            <person name="Castrezana S."/>
            <person name="Celniker S.E."/>
            <person name="Chang J.L."/>
            <person name="Chapple C."/>
            <person name="Chatterji S."/>
            <person name="Chinwalla A."/>
            <person name="Civetta A."/>
            <person name="Clifton S.W."/>
            <person name="Comeron J.M."/>
            <person name="Costello J.C."/>
            <person name="Coyne J.A."/>
            <person name="Daub J."/>
            <person name="David R.G."/>
            <person name="Delcher A.L."/>
            <person name="Delehaunty K."/>
            <person name="Do C.B."/>
            <person name="Ebling H."/>
            <person name="Edwards K."/>
            <person name="Eickbush T."/>
            <person name="Evans J.D."/>
            <person name="Filipski A."/>
            <person name="Findeiss S."/>
            <person name="Freyhult E."/>
            <person name="Fulton L."/>
            <person name="Fulton R."/>
            <person name="Garcia A.C."/>
            <person name="Gardiner A."/>
            <person name="Garfield D.A."/>
            <person name="Garvin B.E."/>
            <person name="Gibson G."/>
            <person name="Gilbert D."/>
            <person name="Gnerre S."/>
            <person name="Godfrey J."/>
            <person name="Good R."/>
            <person name="Gotea V."/>
            <person name="Gravely B."/>
            <person name="Greenberg A.J."/>
            <person name="Griffiths-Jones S."/>
            <person name="Gross S."/>
            <person name="Guigo R."/>
            <person name="Gustafson E.A."/>
            <person name="Haerty W."/>
            <person name="Hahn M.W."/>
            <person name="Halligan D.L."/>
            <person name="Halpern A.L."/>
            <person name="Halter G.M."/>
            <person name="Han M.V."/>
            <person name="Heger A."/>
            <person name="Hillier L."/>
            <person name="Hinrichs A.S."/>
            <person name="Holmes I."/>
            <person name="Hoskins R.A."/>
            <person name="Hubisz M.J."/>
            <person name="Hultmark D."/>
            <person name="Huntley M.A."/>
            <person name="Jaffe D.B."/>
            <person name="Jagadeeshan S."/>
            <person name="Jeck W.R."/>
            <person name="Johnson J."/>
            <person name="Jones C.D."/>
            <person name="Jordan W.C."/>
            <person name="Karpen G.H."/>
            <person name="Kataoka E."/>
            <person name="Keightley P.D."/>
            <person name="Kheradpour P."/>
            <person name="Kirkness E.F."/>
            <person name="Koerich L.B."/>
            <person name="Kristiansen K."/>
            <person name="Kudrna D."/>
            <person name="Kulathinal R.J."/>
            <person name="Kumar S."/>
            <person name="Kwok R."/>
            <person name="Lander E."/>
            <person name="Langley C.H."/>
            <person name="Lapoint R."/>
            <person name="Lazzaro B.P."/>
            <person name="Lee S.J."/>
            <person name="Levesque L."/>
            <person name="Li R."/>
            <person name="Lin C.F."/>
            <person name="Lin M.F."/>
            <person name="Lindblad-Toh K."/>
            <person name="Llopart A."/>
            <person name="Long M."/>
            <person name="Low L."/>
            <person name="Lozovsky E."/>
            <person name="Lu J."/>
            <person name="Luo M."/>
            <person name="Machado C.A."/>
            <person name="Makalowski W."/>
            <person name="Marzo M."/>
            <person name="Matsuda M."/>
            <person name="Matzkin L."/>
            <person name="McAllister B."/>
            <person name="McBride C.S."/>
            <person name="McKernan B."/>
            <person name="McKernan K."/>
            <person name="Mendez-Lago M."/>
            <person name="Minx P."/>
            <person name="Mollenhauer M.U."/>
            <person name="Montooth K."/>
            <person name="Mount S.M."/>
            <person name="Mu X."/>
            <person name="Myers E."/>
            <person name="Negre B."/>
            <person name="Newfeld S."/>
            <person name="Nielsen R."/>
            <person name="Noor M.A."/>
            <person name="O'Grady P."/>
            <person name="Pachter L."/>
            <person name="Papaceit M."/>
            <person name="Parisi M.J."/>
            <person name="Parisi M."/>
            <person name="Parts L."/>
            <person name="Pedersen J.S."/>
            <person name="Pesole G."/>
            <person name="Phillippy A.M."/>
            <person name="Ponting C.P."/>
            <person name="Pop M."/>
            <person name="Porcelli D."/>
            <person name="Powell J.R."/>
            <person name="Prohaska S."/>
            <person name="Pruitt K."/>
            <person name="Puig M."/>
            <person name="Quesneville H."/>
            <person name="Ram K.R."/>
            <person name="Rand D."/>
            <person name="Rasmussen M.D."/>
            <person name="Reed L.K."/>
            <person name="Reenan R."/>
            <person name="Reily A."/>
            <person name="Remington K.A."/>
            <person name="Rieger T.T."/>
            <person name="Ritchie M.G."/>
            <person name="Robin C."/>
            <person name="Rogers Y.H."/>
            <person name="Rohde C."/>
            <person name="Rozas J."/>
            <person name="Rubenfield M.J."/>
            <person name="Ruiz A."/>
            <person name="Russo S."/>
            <person name="Salzberg S.L."/>
            <person name="Sanchez-Gracia A."/>
            <person name="Saranga D.J."/>
            <person name="Sato H."/>
            <person name="Schaeffer S.W."/>
            <person name="Schatz M.C."/>
            <person name="Schlenke T."/>
            <person name="Schwartz R."/>
            <person name="Segarra C."/>
            <person name="Singh R.S."/>
            <person name="Sirot L."/>
            <person name="Sirota M."/>
            <person name="Sisneros N.B."/>
            <person name="Smith C.D."/>
            <person name="Smith T.F."/>
            <person name="Spieth J."/>
            <person name="Stage D.E."/>
            <person name="Stark A."/>
            <person name="Stephan W."/>
            <person name="Strausberg R.L."/>
            <person name="Strempel S."/>
            <person name="Sturgill D."/>
            <person name="Sutton G."/>
            <person name="Sutton G.G."/>
            <person name="Tao W."/>
            <person name="Teichmann S."/>
            <person name="Tobari Y.N."/>
            <person name="Tomimura Y."/>
            <person name="Tsolas J.M."/>
            <person name="Valente V.L."/>
            <person name="Venter E."/>
            <person name="Venter J.C."/>
            <person name="Vicario S."/>
            <person name="Vieira F.G."/>
            <person name="Vilella A.J."/>
            <person name="Villasante A."/>
            <person name="Walenz B."/>
            <person name="Wang J."/>
            <person name="Wasserman M."/>
            <person name="Watts T."/>
            <person name="Wilson D."/>
            <person name="Wilson R.K."/>
            <person name="Wing R.A."/>
            <person name="Wolfner M.F."/>
            <person name="Wong A."/>
            <person name="Wong G.K."/>
            <person name="Wu C.I."/>
            <person name="Wu G."/>
            <person name="Yamamoto D."/>
            <person name="Yang H.P."/>
            <person name="Yang S.P."/>
            <person name="Yorke J.A."/>
            <person name="Yoshida K."/>
            <person name="Zdobnov E."/>
            <person name="Zhang P."/>
            <person name="Zhang Y."/>
            <person name="Zimin A.V."/>
            <person name="Baldwin J."/>
            <person name="Abdouelleil A."/>
            <person name="Abdulkadir J."/>
            <person name="Abebe A."/>
            <person name="Abera B."/>
            <person name="Abreu J."/>
            <person name="Acer S.C."/>
            <person name="Aftuck L."/>
            <person name="Alexander A."/>
            <person name="An P."/>
            <person name="Anderson E."/>
            <person name="Anderson S."/>
            <person name="Arachi H."/>
            <person name="Azer M."/>
            <person name="Bachantsang P."/>
            <person name="Barry A."/>
            <person name="Bayul T."/>
            <person name="Berlin A."/>
            <person name="Bessette D."/>
            <person name="Bloom T."/>
            <person name="Blye J."/>
            <person name="Boguslavskiy L."/>
            <person name="Bonnet C."/>
            <person name="Boukhgalter B."/>
            <person name="Bourzgui I."/>
            <person name="Brown A."/>
            <person name="Cahill P."/>
            <person name="Channer S."/>
            <person name="Cheshatsang Y."/>
            <person name="Chuda L."/>
            <person name="Citroen M."/>
            <person name="Collymore A."/>
            <person name="Cooke P."/>
            <person name="Costello M."/>
            <person name="D'Aco K."/>
            <person name="Daza R."/>
            <person name="De Haan G."/>
            <person name="DeGray S."/>
            <person name="DeMaso C."/>
            <person name="Dhargay N."/>
            <person name="Dooley K."/>
            <person name="Dooley E."/>
            <person name="Doricent M."/>
            <person name="Dorje P."/>
            <person name="Dorjee K."/>
            <person name="Dupes A."/>
            <person name="Elong R."/>
            <person name="Falk J."/>
            <person name="Farina A."/>
            <person name="Faro S."/>
            <person name="Ferguson D."/>
            <person name="Fisher S."/>
            <person name="Foley C.D."/>
            <person name="Franke A."/>
            <person name="Friedrich D."/>
            <person name="Gadbois L."/>
            <person name="Gearin G."/>
            <person name="Gearin C.R."/>
            <person name="Giannoukos G."/>
            <person name="Goode T."/>
            <person name="Graham J."/>
            <person name="Grandbois E."/>
            <person name="Grewal S."/>
            <person name="Gyaltsen K."/>
            <person name="Hafez N."/>
            <person name="Hagos B."/>
            <person name="Hall J."/>
            <person name="Henson C."/>
            <person name="Hollinger A."/>
            <person name="Honan T."/>
            <person name="Huard M.D."/>
            <person name="Hughes L."/>
            <person name="Hurhula B."/>
            <person name="Husby M.E."/>
            <person name="Kamat A."/>
            <person name="Kanga B."/>
            <person name="Kashin S."/>
            <person name="Khazanovich D."/>
            <person name="Kisner P."/>
            <person name="Lance K."/>
            <person name="Lara M."/>
            <person name="Lee W."/>
            <person name="Lennon N."/>
            <person name="Letendre F."/>
            <person name="LeVine R."/>
            <person name="Lipovsky A."/>
            <person name="Liu X."/>
            <person name="Liu J."/>
            <person name="Liu S."/>
            <person name="Lokyitsang T."/>
            <person name="Lokyitsang Y."/>
            <person name="Lubonja R."/>
            <person name="Lui A."/>
            <person name="MacDonald P."/>
            <person name="Magnisalis V."/>
            <person name="Maru K."/>
            <person name="Matthews C."/>
            <person name="McCusker W."/>
            <person name="McDonough S."/>
            <person name="Mehta T."/>
            <person name="Meldrim J."/>
            <person name="Meneus L."/>
            <person name="Mihai O."/>
            <person name="Mihalev A."/>
            <person name="Mihova T."/>
            <person name="Mittelman R."/>
            <person name="Mlenga V."/>
            <person name="Montmayeur A."/>
            <person name="Mulrain L."/>
            <person name="Navidi A."/>
            <person name="Naylor J."/>
            <person name="Negash T."/>
            <person name="Nguyen T."/>
            <person name="Nguyen N."/>
            <person name="Nicol R."/>
            <person name="Norbu C."/>
            <person name="Norbu N."/>
            <person name="Novod N."/>
            <person name="O'Neill B."/>
            <person name="Osman S."/>
            <person name="Markiewicz E."/>
            <person name="Oyono O.L."/>
            <person name="Patti C."/>
            <person name="Phunkhang P."/>
            <person name="Pierre F."/>
            <person name="Priest M."/>
            <person name="Raghuraman S."/>
            <person name="Rege F."/>
            <person name="Reyes R."/>
            <person name="Rise C."/>
            <person name="Rogov P."/>
            <person name="Ross K."/>
            <person name="Ryan E."/>
            <person name="Settipalli S."/>
            <person name="Shea T."/>
            <person name="Sherpa N."/>
            <person name="Shi L."/>
            <person name="Shih D."/>
            <person name="Sparrow T."/>
            <person name="Spaulding J."/>
            <person name="Stalker J."/>
            <person name="Stange-Thomann N."/>
            <person name="Stavropoulos S."/>
            <person name="Stone C."/>
            <person name="Strader C."/>
            <person name="Tesfaye S."/>
            <person name="Thomson T."/>
            <person name="Thoulutsang Y."/>
            <person name="Thoulutsang D."/>
            <person name="Topham K."/>
            <person name="Topping I."/>
            <person name="Tsamla T."/>
            <person name="Vassiliev H."/>
            <person name="Vo A."/>
            <person name="Wangchuk T."/>
            <person name="Wangdi T."/>
            <person name="Weiand M."/>
            <person name="Wilkinson J."/>
            <person name="Wilson A."/>
            <person name="Yadav S."/>
            <person name="Young G."/>
            <person name="Yu Q."/>
            <person name="Zembek L."/>
            <person name="Zhong D."/>
            <person name="Zimmer A."/>
            <person name="Zwirko Z."/>
            <person name="Jaffe D.B."/>
            <person name="Alvarez P."/>
            <person name="Brockman W."/>
            <person name="Butler J."/>
            <person name="Chin C."/>
            <person name="Gnerre S."/>
            <person name="Grabherr M."/>
            <person name="Kleber M."/>
            <person name="Mauceli E."/>
            <person name="MacCallum I."/>
        </authorList>
    </citation>
    <scope>NUCLEOTIDE SEQUENCE [LARGE SCALE GENOMIC DNA]</scope>
    <source>
        <strain evidence="10">Tucson 14030-0811.24</strain>
    </source>
</reference>
<evidence type="ECO:0000256" key="7">
    <source>
        <dbReference type="SAM" id="SignalP"/>
    </source>
</evidence>
<dbReference type="Gene3D" id="2.170.140.10">
    <property type="entry name" value="Chitin binding domain"/>
    <property type="match status" value="5"/>
</dbReference>
<dbReference type="InterPro" id="IPR036508">
    <property type="entry name" value="Chitin-bd_dom_sf"/>
</dbReference>
<evidence type="ECO:0000256" key="4">
    <source>
        <dbReference type="ARBA" id="ARBA00023157"/>
    </source>
</evidence>
<feature type="compositionally biased region" description="Acidic residues" evidence="6">
    <location>
        <begin position="129"/>
        <end position="145"/>
    </location>
</feature>
<feature type="domain" description="Chitin-binding type-2" evidence="8">
    <location>
        <begin position="1053"/>
        <end position="1110"/>
    </location>
</feature>
<dbReference type="SUPFAM" id="SSF57625">
    <property type="entry name" value="Invertebrate chitin-binding proteins"/>
    <property type="match status" value="6"/>
</dbReference>
<name>A0A0Q9WZI5_DROWI</name>
<evidence type="ECO:0000256" key="2">
    <source>
        <dbReference type="ARBA" id="ARBA00022729"/>
    </source>
</evidence>
<feature type="region of interest" description="Disordered" evidence="6">
    <location>
        <begin position="644"/>
        <end position="1053"/>
    </location>
</feature>
<dbReference type="PROSITE" id="PS50940">
    <property type="entry name" value="CHIT_BIND_II"/>
    <property type="match status" value="5"/>
</dbReference>
<keyword evidence="3" id="KW-0677">Repeat</keyword>
<feature type="compositionally biased region" description="Pro residues" evidence="6">
    <location>
        <begin position="795"/>
        <end position="813"/>
    </location>
</feature>
<accession>A0A0Q9WZI5</accession>
<feature type="compositionally biased region" description="Basic and acidic residues" evidence="6">
    <location>
        <begin position="919"/>
        <end position="930"/>
    </location>
</feature>
<feature type="chain" id="PRO_5006387323" description="Chitin-binding type-2 domain-containing protein" evidence="7">
    <location>
        <begin position="20"/>
        <end position="1355"/>
    </location>
</feature>
<feature type="domain" description="Chitin-binding type-2" evidence="8">
    <location>
        <begin position="536"/>
        <end position="593"/>
    </location>
</feature>
<feature type="domain" description="Chitin-binding type-2" evidence="8">
    <location>
        <begin position="1296"/>
        <end position="1353"/>
    </location>
</feature>
<feature type="compositionally biased region" description="Pro residues" evidence="6">
    <location>
        <begin position="696"/>
        <end position="710"/>
    </location>
</feature>
<dbReference type="PANTHER" id="PTHR23301">
    <property type="entry name" value="CHITIN BINDING PERITROPHIN-A"/>
    <property type="match status" value="1"/>
</dbReference>
<evidence type="ECO:0000256" key="1">
    <source>
        <dbReference type="ARBA" id="ARBA00022669"/>
    </source>
</evidence>
<keyword evidence="10" id="KW-1185">Reference proteome</keyword>
<feature type="region of interest" description="Disordered" evidence="6">
    <location>
        <begin position="442"/>
        <end position="477"/>
    </location>
</feature>
<feature type="compositionally biased region" description="Pro residues" evidence="6">
    <location>
        <begin position="867"/>
        <end position="885"/>
    </location>
</feature>
<feature type="domain" description="Chitin-binding type-2" evidence="8">
    <location>
        <begin position="1160"/>
        <end position="1217"/>
    </location>
</feature>
<feature type="compositionally biased region" description="Pro residues" evidence="6">
    <location>
        <begin position="836"/>
        <end position="858"/>
    </location>
</feature>
<dbReference type="STRING" id="7260.A0A0Q9WZI5"/>
<dbReference type="GO" id="GO:0005576">
    <property type="term" value="C:extracellular region"/>
    <property type="evidence" value="ECO:0007669"/>
    <property type="project" value="InterPro"/>
</dbReference>
<keyword evidence="2 7" id="KW-0732">Signal</keyword>
<organism evidence="9 10">
    <name type="scientific">Drosophila willistoni</name>
    <name type="common">Fruit fly</name>
    <dbReference type="NCBI Taxonomy" id="7260"/>
    <lineage>
        <taxon>Eukaryota</taxon>
        <taxon>Metazoa</taxon>
        <taxon>Ecdysozoa</taxon>
        <taxon>Arthropoda</taxon>
        <taxon>Hexapoda</taxon>
        <taxon>Insecta</taxon>
        <taxon>Pterygota</taxon>
        <taxon>Neoptera</taxon>
        <taxon>Endopterygota</taxon>
        <taxon>Diptera</taxon>
        <taxon>Brachycera</taxon>
        <taxon>Muscomorpha</taxon>
        <taxon>Ephydroidea</taxon>
        <taxon>Drosophilidae</taxon>
        <taxon>Drosophila</taxon>
        <taxon>Sophophora</taxon>
    </lineage>
</organism>
<dbReference type="Pfam" id="PF01607">
    <property type="entry name" value="CBM_14"/>
    <property type="match status" value="5"/>
</dbReference>
<feature type="compositionally biased region" description="Polar residues" evidence="6">
    <location>
        <begin position="644"/>
        <end position="658"/>
    </location>
</feature>
<evidence type="ECO:0000313" key="10">
    <source>
        <dbReference type="Proteomes" id="UP000007798"/>
    </source>
</evidence>
<feature type="compositionally biased region" description="Pro residues" evidence="6">
    <location>
        <begin position="908"/>
        <end position="918"/>
    </location>
</feature>
<feature type="region of interest" description="Disordered" evidence="6">
    <location>
        <begin position="127"/>
        <end position="207"/>
    </location>
</feature>
<feature type="compositionally biased region" description="Low complexity" evidence="6">
    <location>
        <begin position="242"/>
        <end position="263"/>
    </location>
</feature>
<dbReference type="eggNOG" id="KOG1733">
    <property type="taxonomic scope" value="Eukaryota"/>
</dbReference>
<feature type="compositionally biased region" description="Pro residues" evidence="6">
    <location>
        <begin position="764"/>
        <end position="786"/>
    </location>
</feature>
<feature type="compositionally biased region" description="Low complexity" evidence="6">
    <location>
        <begin position="296"/>
        <end position="317"/>
    </location>
</feature>
<feature type="compositionally biased region" description="Low complexity" evidence="6">
    <location>
        <begin position="408"/>
        <end position="422"/>
    </location>
</feature>
<keyword evidence="5" id="KW-0325">Glycoprotein</keyword>
<dbReference type="SMART" id="SM00494">
    <property type="entry name" value="ChtBD2"/>
    <property type="match status" value="6"/>
</dbReference>
<sequence>MQLVNILWFGLLITPQALALNTCEGQSFGYKITNPEKPESYFLCLGFMGLKLDQNCNDGFRFSQQLQTCVDKDKSTKEPTENVTPEKPIFFNIFGYFWPSSQSTEVKKPENSSVKVISQSALLLNSELSENESEPLNDDTTEASEEQGSTLSTDNTSDDFSYFYSGDGPTSEEPSLSTVTDSIQDTSTENDVIVSDEPSSEEPLPEDSFIQLSQDIFANSNEHFQEINISSSEEPSQDTSTEENISSSEEPSSSDVTEPSQEPSSEEPLPENPFIELSQDILENSNEGPPQETSTEENISSSGEPSSSDVTEASQEPSSEEPLPENPFVELSQEIFENSNEEPSQESSTEQNISSSEEPSSSDVTEPSQEPSSEELLPENPFVGLSQDIFENSNEEPPQETSTGENISSSEEPSSSDVTEPSQEPLPDNVFIQLSQDTFVNYDEPSENTFDEVNFSSSEESSQDTSERGHDISSLEPLKNYPISSHFTKESPISKGENLILSPLLSELSPTKSIEEEHSNSKKQLGLHVISGHEKLTLCSFLPDGTFLRDLRSCNKFFVCANSRIFAGHCPDELYFDIDNRVCNFPSLVECKIDERHISHPLNKILSLEASSIAERDANEDVTSNEKASLPSELISEVLLNTSNSEPVSAPNEESSAEVNIPKEFESSSVSPSETYPTTEEPSLDNTSTEESIPSPEEPAPEKPSTPLPQEPSSRPPKEPSPEGKPTSAPEEPPTPPSKEPSPGGKPTRPPKEPSPEGQSTPAPEKPLSPPPKEPAPEGKPTPAPEEPPKEPSPEGKPTPAPEESSTPPPKEPSPGGKPTRPPKEPSPEGQSTPAPEKPLSPPPKEPAPEGKPTPAPEEPPKEPSPEGKPTPAPEESSTPPPKEPSPGGKPTRPPKEPSPEGQSTPAPEKPSSPPPKEPAPEGKPTHAPEESSTPPPKEPSPGGKPTRPPKEPSPEGQSTPAPEKPLSPPPKEPAPEGKPTPAPEEPPKEPSPEGKPTPAPEESSTPPPKKPSPGGKPTRPPKEPSPGRKTTPFPKDQPYEKPSTPASEELPRTDCTLLQNGVFLRDPQLCGKYYVCINGKAIPQHCRNGLYFDIKKKVCNFPSLVDCSNGIEEAETDAHVLKIKKGSITLESSPKKPTRVESLSSFAVAEEIGSSSQEGTDCTYLENGIFLRDPQLCGKFYVCSNGKAIPQHCPDFLHFDLKKNVCNHPSLVDCSNDNARSKVPDCGDLPNGAHIRDDQSCSKIYICANGVPIARQCPHGLNFDIIQGYCNIPSLVNCSIKNSIEANSLQTERDLPDCSGKEDGTSIRDSKMCNKYFICRNGQPKIHYCTSGNWFDIDRQICANKRSVECNIEM</sequence>
<feature type="compositionally biased region" description="Pro residues" evidence="6">
    <location>
        <begin position="731"/>
        <end position="740"/>
    </location>
</feature>
<feature type="compositionally biased region" description="Low complexity" evidence="6">
    <location>
        <begin position="345"/>
        <end position="371"/>
    </location>
</feature>
<gene>
    <name evidence="9" type="primary">Dwil\GK12379</name>
    <name evidence="9" type="ORF">Dwil_GK12379</name>
</gene>
<dbReference type="InterPro" id="IPR051940">
    <property type="entry name" value="Chitin_bind-dev_reg"/>
</dbReference>
<feature type="region of interest" description="Disordered" evidence="6">
    <location>
        <begin position="219"/>
        <end position="429"/>
    </location>
</feature>
<feature type="compositionally biased region" description="Pro residues" evidence="6">
    <location>
        <begin position="963"/>
        <end position="985"/>
    </location>
</feature>